<accession>A0AB39HQG8</accession>
<evidence type="ECO:0000313" key="9">
    <source>
        <dbReference type="EMBL" id="XDK32510.1"/>
    </source>
</evidence>
<evidence type="ECO:0000256" key="5">
    <source>
        <dbReference type="ARBA" id="ARBA00022989"/>
    </source>
</evidence>
<feature type="domain" description="ABC transmembrane type-1" evidence="8">
    <location>
        <begin position="94"/>
        <end position="303"/>
    </location>
</feature>
<dbReference type="EMBL" id="CP162599">
    <property type="protein sequence ID" value="XDK32510.1"/>
    <property type="molecule type" value="Genomic_DNA"/>
</dbReference>
<dbReference type="Pfam" id="PF19300">
    <property type="entry name" value="BPD_transp_1_N"/>
    <property type="match status" value="1"/>
</dbReference>
<reference evidence="9" key="1">
    <citation type="submission" date="2024-07" db="EMBL/GenBank/DDBJ databases">
        <title>Halotolerant mesophilic bacterium Ornithinibacillus sp. 4-3, sp. nov., isolated from soil.</title>
        <authorList>
            <person name="Sidarenka A.V."/>
            <person name="Guliayeva D.E."/>
            <person name="Leanovich S.I."/>
            <person name="Hileuskaya K.S."/>
            <person name="Akhremchuk A.E."/>
            <person name="Sikolenko M.A."/>
            <person name="Valentovich L.N."/>
        </authorList>
    </citation>
    <scope>NUCLEOTIDE SEQUENCE</scope>
    <source>
        <strain evidence="9">4-3</strain>
    </source>
</reference>
<evidence type="ECO:0000256" key="3">
    <source>
        <dbReference type="ARBA" id="ARBA00022475"/>
    </source>
</evidence>
<dbReference type="AlphaFoldDB" id="A0AB39HQG8"/>
<evidence type="ECO:0000256" key="6">
    <source>
        <dbReference type="ARBA" id="ARBA00023136"/>
    </source>
</evidence>
<keyword evidence="2 7" id="KW-0813">Transport</keyword>
<feature type="transmembrane region" description="Helical" evidence="7">
    <location>
        <begin position="96"/>
        <end position="118"/>
    </location>
</feature>
<keyword evidence="5 7" id="KW-1133">Transmembrane helix</keyword>
<protein>
    <submittedName>
        <fullName evidence="9">ABC transporter permease</fullName>
    </submittedName>
</protein>
<evidence type="ECO:0000259" key="8">
    <source>
        <dbReference type="PROSITE" id="PS50928"/>
    </source>
</evidence>
<evidence type="ECO:0000256" key="7">
    <source>
        <dbReference type="RuleBase" id="RU363032"/>
    </source>
</evidence>
<sequence>MKFFLKKIVSFMATIFIVSLLIFFIFNVLPGNPAQAILGVDADDQQIKLLEEELGLNQPLHLRYIDWIVGISKGDLGDSYKYRQPVSDIIQDRIPISFSLAGLSLILTIAIGIPLGILIARTDGKWSSALLSIITQLGISTPAFWLGFILILLFAVKLGWFPTYGFVPWSEDFWGAFRSMFLPSLAIAIGNIAIVIRYLKNSILDQSKQDYVRTARVKGLGSNEIMYTHVLRNALLPVLTILGLITADTLGGSIIIENVFALPGLGSLLVTSIESRDFPLIQSLILILSLIIIVANFIVDLLYRVIDPRIRV</sequence>
<dbReference type="InterPro" id="IPR000515">
    <property type="entry name" value="MetI-like"/>
</dbReference>
<name>A0AB39HQG8_9BACI</name>
<keyword evidence="6 7" id="KW-0472">Membrane</keyword>
<feature type="transmembrane region" description="Helical" evidence="7">
    <location>
        <begin position="130"/>
        <end position="156"/>
    </location>
</feature>
<evidence type="ECO:0000256" key="1">
    <source>
        <dbReference type="ARBA" id="ARBA00004651"/>
    </source>
</evidence>
<comment type="subcellular location">
    <subcellularLocation>
        <location evidence="1 7">Cell membrane</location>
        <topology evidence="1 7">Multi-pass membrane protein</topology>
    </subcellularLocation>
</comment>
<evidence type="ECO:0000256" key="4">
    <source>
        <dbReference type="ARBA" id="ARBA00022692"/>
    </source>
</evidence>
<dbReference type="PANTHER" id="PTHR43163:SF6">
    <property type="entry name" value="DIPEPTIDE TRANSPORT SYSTEM PERMEASE PROTEIN DPPB-RELATED"/>
    <property type="match status" value="1"/>
</dbReference>
<dbReference type="SUPFAM" id="SSF161098">
    <property type="entry name" value="MetI-like"/>
    <property type="match status" value="1"/>
</dbReference>
<dbReference type="InterPro" id="IPR035906">
    <property type="entry name" value="MetI-like_sf"/>
</dbReference>
<keyword evidence="4 7" id="KW-0812">Transmembrane</keyword>
<dbReference type="InterPro" id="IPR045621">
    <property type="entry name" value="BPD_transp_1_N"/>
</dbReference>
<keyword evidence="3" id="KW-1003">Cell membrane</keyword>
<feature type="transmembrane region" description="Helical" evidence="7">
    <location>
        <begin position="176"/>
        <end position="199"/>
    </location>
</feature>
<dbReference type="CDD" id="cd06261">
    <property type="entry name" value="TM_PBP2"/>
    <property type="match status" value="1"/>
</dbReference>
<gene>
    <name evidence="9" type="ORF">AB4Y30_16110</name>
</gene>
<comment type="similarity">
    <text evidence="7">Belongs to the binding-protein-dependent transport system permease family.</text>
</comment>
<evidence type="ECO:0000256" key="2">
    <source>
        <dbReference type="ARBA" id="ARBA00022448"/>
    </source>
</evidence>
<dbReference type="RefSeq" id="WP_368653198.1">
    <property type="nucleotide sequence ID" value="NZ_CP162599.1"/>
</dbReference>
<feature type="transmembrane region" description="Helical" evidence="7">
    <location>
        <begin position="234"/>
        <end position="260"/>
    </location>
</feature>
<feature type="transmembrane region" description="Helical" evidence="7">
    <location>
        <begin position="280"/>
        <end position="303"/>
    </location>
</feature>
<dbReference type="GO" id="GO:0071916">
    <property type="term" value="F:dipeptide transmembrane transporter activity"/>
    <property type="evidence" value="ECO:0007669"/>
    <property type="project" value="TreeGrafter"/>
</dbReference>
<organism evidence="9">
    <name type="scientific">Ornithinibacillus sp. 4-3</name>
    <dbReference type="NCBI Taxonomy" id="3231488"/>
    <lineage>
        <taxon>Bacteria</taxon>
        <taxon>Bacillati</taxon>
        <taxon>Bacillota</taxon>
        <taxon>Bacilli</taxon>
        <taxon>Bacillales</taxon>
        <taxon>Bacillaceae</taxon>
        <taxon>Ornithinibacillus</taxon>
    </lineage>
</organism>
<proteinExistence type="inferred from homology"/>
<feature type="transmembrane region" description="Helical" evidence="7">
    <location>
        <begin position="9"/>
        <end position="29"/>
    </location>
</feature>
<dbReference type="Pfam" id="PF00528">
    <property type="entry name" value="BPD_transp_1"/>
    <property type="match status" value="1"/>
</dbReference>
<dbReference type="PANTHER" id="PTHR43163">
    <property type="entry name" value="DIPEPTIDE TRANSPORT SYSTEM PERMEASE PROTEIN DPPB-RELATED"/>
    <property type="match status" value="1"/>
</dbReference>
<dbReference type="GO" id="GO:0005886">
    <property type="term" value="C:plasma membrane"/>
    <property type="evidence" value="ECO:0007669"/>
    <property type="project" value="UniProtKB-SubCell"/>
</dbReference>
<dbReference type="Gene3D" id="1.10.3720.10">
    <property type="entry name" value="MetI-like"/>
    <property type="match status" value="1"/>
</dbReference>
<dbReference type="PROSITE" id="PS50928">
    <property type="entry name" value="ABC_TM1"/>
    <property type="match status" value="1"/>
</dbReference>